<dbReference type="EMBL" id="VFQC01000001">
    <property type="protein sequence ID" value="TQN30400.1"/>
    <property type="molecule type" value="Genomic_DNA"/>
</dbReference>
<gene>
    <name evidence="2" type="ORF">FHX37_0277</name>
</gene>
<protein>
    <submittedName>
        <fullName evidence="2">Uncharacterized protein</fullName>
    </submittedName>
</protein>
<dbReference type="AlphaFoldDB" id="A0A543NF51"/>
<accession>A0A543NF51</accession>
<proteinExistence type="predicted"/>
<organism evidence="2 3">
    <name type="scientific">Haloactinospora alba</name>
    <dbReference type="NCBI Taxonomy" id="405555"/>
    <lineage>
        <taxon>Bacteria</taxon>
        <taxon>Bacillati</taxon>
        <taxon>Actinomycetota</taxon>
        <taxon>Actinomycetes</taxon>
        <taxon>Streptosporangiales</taxon>
        <taxon>Nocardiopsidaceae</taxon>
        <taxon>Haloactinospora</taxon>
    </lineage>
</organism>
<feature type="compositionally biased region" description="Basic and acidic residues" evidence="1">
    <location>
        <begin position="54"/>
        <end position="69"/>
    </location>
</feature>
<reference evidence="2 3" key="1">
    <citation type="submission" date="2019-06" db="EMBL/GenBank/DDBJ databases">
        <title>Sequencing the genomes of 1000 actinobacteria strains.</title>
        <authorList>
            <person name="Klenk H.-P."/>
        </authorList>
    </citation>
    <scope>NUCLEOTIDE SEQUENCE [LARGE SCALE GENOMIC DNA]</scope>
    <source>
        <strain evidence="2 3">DSM 45015</strain>
    </source>
</reference>
<feature type="region of interest" description="Disordered" evidence="1">
    <location>
        <begin position="49"/>
        <end position="79"/>
    </location>
</feature>
<keyword evidence="3" id="KW-1185">Reference proteome</keyword>
<dbReference type="Proteomes" id="UP000317422">
    <property type="component" value="Unassembled WGS sequence"/>
</dbReference>
<dbReference type="OrthoDB" id="3438722at2"/>
<name>A0A543NF51_9ACTN</name>
<evidence type="ECO:0000313" key="2">
    <source>
        <dbReference type="EMBL" id="TQN30400.1"/>
    </source>
</evidence>
<sequence length="79" mass="8828">MNLTPQERQELRDLVEQLVQATEGHAFWLNQVRATILALRDRLDAWLGEEDHDTDGSDRDTGAISHQREVGGGGGLCEE</sequence>
<evidence type="ECO:0000313" key="3">
    <source>
        <dbReference type="Proteomes" id="UP000317422"/>
    </source>
</evidence>
<dbReference type="RefSeq" id="WP_141921660.1">
    <property type="nucleotide sequence ID" value="NZ_VFQC01000001.1"/>
</dbReference>
<comment type="caution">
    <text evidence="2">The sequence shown here is derived from an EMBL/GenBank/DDBJ whole genome shotgun (WGS) entry which is preliminary data.</text>
</comment>
<evidence type="ECO:0000256" key="1">
    <source>
        <dbReference type="SAM" id="MobiDB-lite"/>
    </source>
</evidence>
<feature type="compositionally biased region" description="Gly residues" evidence="1">
    <location>
        <begin position="70"/>
        <end position="79"/>
    </location>
</feature>